<keyword evidence="3" id="KW-1185">Reference proteome</keyword>
<evidence type="ECO:0000313" key="2">
    <source>
        <dbReference type="EMBL" id="MCH99624.1"/>
    </source>
</evidence>
<dbReference type="InterPro" id="IPR026960">
    <property type="entry name" value="RVT-Znf"/>
</dbReference>
<organism evidence="2 3">
    <name type="scientific">Trifolium medium</name>
    <dbReference type="NCBI Taxonomy" id="97028"/>
    <lineage>
        <taxon>Eukaryota</taxon>
        <taxon>Viridiplantae</taxon>
        <taxon>Streptophyta</taxon>
        <taxon>Embryophyta</taxon>
        <taxon>Tracheophyta</taxon>
        <taxon>Spermatophyta</taxon>
        <taxon>Magnoliopsida</taxon>
        <taxon>eudicotyledons</taxon>
        <taxon>Gunneridae</taxon>
        <taxon>Pentapetalae</taxon>
        <taxon>rosids</taxon>
        <taxon>fabids</taxon>
        <taxon>Fabales</taxon>
        <taxon>Fabaceae</taxon>
        <taxon>Papilionoideae</taxon>
        <taxon>50 kb inversion clade</taxon>
        <taxon>NPAAA clade</taxon>
        <taxon>Hologalegina</taxon>
        <taxon>IRL clade</taxon>
        <taxon>Trifolieae</taxon>
        <taxon>Trifolium</taxon>
    </lineage>
</organism>
<dbReference type="AlphaFoldDB" id="A0A392NMD4"/>
<proteinExistence type="predicted"/>
<dbReference type="EMBL" id="LXQA010040829">
    <property type="protein sequence ID" value="MCH99624.1"/>
    <property type="molecule type" value="Genomic_DNA"/>
</dbReference>
<evidence type="ECO:0000313" key="3">
    <source>
        <dbReference type="Proteomes" id="UP000265520"/>
    </source>
</evidence>
<dbReference type="Proteomes" id="UP000265520">
    <property type="component" value="Unassembled WGS sequence"/>
</dbReference>
<protein>
    <submittedName>
        <fullName evidence="2">Putative ribonuclease H protein</fullName>
    </submittedName>
</protein>
<reference evidence="2 3" key="1">
    <citation type="journal article" date="2018" name="Front. Plant Sci.">
        <title>Red Clover (Trifolium pratense) and Zigzag Clover (T. medium) - A Picture of Genomic Similarities and Differences.</title>
        <authorList>
            <person name="Dluhosova J."/>
            <person name="Istvanek J."/>
            <person name="Nedelnik J."/>
            <person name="Repkova J."/>
        </authorList>
    </citation>
    <scope>NUCLEOTIDE SEQUENCE [LARGE SCALE GENOMIC DNA]</scope>
    <source>
        <strain evidence="3">cv. 10/8</strain>
        <tissue evidence="2">Leaf</tissue>
    </source>
</reference>
<accession>A0A392NMD4</accession>
<dbReference type="Pfam" id="PF13966">
    <property type="entry name" value="zf-RVT"/>
    <property type="match status" value="1"/>
</dbReference>
<feature type="domain" description="Reverse transcriptase zinc-binding" evidence="1">
    <location>
        <begin position="108"/>
        <end position="153"/>
    </location>
</feature>
<sequence>MGDGSKVSFWNDKWLGSQCRLTNIIANIPDNIKDWKVKDVGGENGEWNMNIIESVFPCQIRDKMMSILPPHIENGVDVRNWEGTNNGIFTRLLVRINGSMYMLKIIPIAHVKLPTKEYCSKWTNQSQSCHLCNGTSEIVLHVLRDCQAATFVWRHLIPVAFWNVFFDG</sequence>
<name>A0A392NMD4_9FABA</name>
<comment type="caution">
    <text evidence="2">The sequence shown here is derived from an EMBL/GenBank/DDBJ whole genome shotgun (WGS) entry which is preliminary data.</text>
</comment>
<evidence type="ECO:0000259" key="1">
    <source>
        <dbReference type="Pfam" id="PF13966"/>
    </source>
</evidence>
<feature type="non-terminal residue" evidence="2">
    <location>
        <position position="168"/>
    </location>
</feature>